<name>A0ABW0IDV5_9BACT</name>
<dbReference type="Proteomes" id="UP001596106">
    <property type="component" value="Unassembled WGS sequence"/>
</dbReference>
<dbReference type="InterPro" id="IPR035986">
    <property type="entry name" value="PKD_dom_sf"/>
</dbReference>
<protein>
    <recommendedName>
        <fullName evidence="1">DUF11 domain-containing protein</fullName>
    </recommendedName>
</protein>
<dbReference type="InterPro" id="IPR013783">
    <property type="entry name" value="Ig-like_fold"/>
</dbReference>
<proteinExistence type="predicted"/>
<gene>
    <name evidence="2" type="ORF">ACFPMF_20295</name>
</gene>
<evidence type="ECO:0000313" key="2">
    <source>
        <dbReference type="EMBL" id="MFC5411674.1"/>
    </source>
</evidence>
<evidence type="ECO:0000259" key="1">
    <source>
        <dbReference type="Pfam" id="PF01345"/>
    </source>
</evidence>
<reference evidence="3" key="1">
    <citation type="journal article" date="2019" name="Int. J. Syst. Evol. Microbiol.">
        <title>The Global Catalogue of Microorganisms (GCM) 10K type strain sequencing project: providing services to taxonomists for standard genome sequencing and annotation.</title>
        <authorList>
            <consortium name="The Broad Institute Genomics Platform"/>
            <consortium name="The Broad Institute Genome Sequencing Center for Infectious Disease"/>
            <person name="Wu L."/>
            <person name="Ma J."/>
        </authorList>
    </citation>
    <scope>NUCLEOTIDE SEQUENCE [LARGE SCALE GENOMIC DNA]</scope>
    <source>
        <strain evidence="3">CCUG 55250</strain>
    </source>
</reference>
<dbReference type="InterPro" id="IPR001434">
    <property type="entry name" value="OmcB-like_DUF11"/>
</dbReference>
<feature type="non-terminal residue" evidence="2">
    <location>
        <position position="630"/>
    </location>
</feature>
<dbReference type="Gene3D" id="2.60.40.10">
    <property type="entry name" value="Immunoglobulins"/>
    <property type="match status" value="5"/>
</dbReference>
<organism evidence="2 3">
    <name type="scientific">Larkinella bovis</name>
    <dbReference type="NCBI Taxonomy" id="683041"/>
    <lineage>
        <taxon>Bacteria</taxon>
        <taxon>Pseudomonadati</taxon>
        <taxon>Bacteroidota</taxon>
        <taxon>Cytophagia</taxon>
        <taxon>Cytophagales</taxon>
        <taxon>Spirosomataceae</taxon>
        <taxon>Larkinella</taxon>
    </lineage>
</organism>
<dbReference type="Pfam" id="PF01345">
    <property type="entry name" value="DUF11"/>
    <property type="match status" value="1"/>
</dbReference>
<dbReference type="SUPFAM" id="SSF49299">
    <property type="entry name" value="PKD domain"/>
    <property type="match status" value="1"/>
</dbReference>
<feature type="domain" description="DUF11" evidence="1">
    <location>
        <begin position="2"/>
        <end position="95"/>
    </location>
</feature>
<accession>A0ABW0IDV5</accession>
<evidence type="ECO:0000313" key="3">
    <source>
        <dbReference type="Proteomes" id="UP001596106"/>
    </source>
</evidence>
<sequence length="630" mass="63599">MVSYTLVVGNDGTGAASGVLVTNELPVGAQHSTYTILRGGGSYTPATGNWNIGAIAAGDSVMLELKAKVVQKGVWFNTTEVVASQGNDPNSIPNNHDLSEDDIALTCFSVPLDWYAGDEFTVTIPISLTNVQWTRNGQAQFPASQAEVSGSTLIIKSPGTYSFSGMFGSCAISGCCAIVVVPGPACQIVPTALINPACEGSPLVLNATATGGSGPYQYVWTGPDGFNRTGQSQTIPVATTANAGVYTVKITDANNCTAIATATAVIGTLPVAICNSPVCEGGTVYLSATEGGSSYYWTGPHGFTSTLQSPTIPNATTANSGSYTVVITGTSICSGTAITSLKILPKPLINALVSNSACIGGGFNLSATVTGATEPYEYIWTGPNDFYETGQTVAVSNAQTSHSGSYTVTVYSQDGCGNHAVTVPITVKACYCDPVAGAIPPAVCVGGAISLTATAGFTSYFWRGPNNFTSSLQNPLITEAQLTHNGSYTLTVTGPNCTGSAVVNITVQGLPVAQASSTTACANGIASIHLNASGGSSYRWKGPNGYASNGQHPVLSPASVSQSGTYTVVVTSGSGCTAVAMTSVSVGSCQQPCSLSVSVPTPGAVCVGGSVGLTASASGGSGNLSYVWSG</sequence>
<comment type="caution">
    <text evidence="2">The sequence shown here is derived from an EMBL/GenBank/DDBJ whole genome shotgun (WGS) entry which is preliminary data.</text>
</comment>
<keyword evidence="3" id="KW-1185">Reference proteome</keyword>
<dbReference type="EMBL" id="JBHSMA010000007">
    <property type="protein sequence ID" value="MFC5411674.1"/>
    <property type="molecule type" value="Genomic_DNA"/>
</dbReference>